<proteinExistence type="predicted"/>
<organism evidence="1 2">
    <name type="scientific">Pontibacter saemangeumensis</name>
    <dbReference type="NCBI Taxonomy" id="1084525"/>
    <lineage>
        <taxon>Bacteria</taxon>
        <taxon>Pseudomonadati</taxon>
        <taxon>Bacteroidota</taxon>
        <taxon>Cytophagia</taxon>
        <taxon>Cytophagales</taxon>
        <taxon>Hymenobacteraceae</taxon>
        <taxon>Pontibacter</taxon>
    </lineage>
</organism>
<evidence type="ECO:0000313" key="2">
    <source>
        <dbReference type="Proteomes" id="UP001500552"/>
    </source>
</evidence>
<evidence type="ECO:0000313" key="1">
    <source>
        <dbReference type="EMBL" id="GAA4429514.1"/>
    </source>
</evidence>
<name>A0ABP8LHP0_9BACT</name>
<gene>
    <name evidence="1" type="ORF">GCM10023188_14960</name>
</gene>
<accession>A0ABP8LHP0</accession>
<protein>
    <submittedName>
        <fullName evidence="1">Uncharacterized protein</fullName>
    </submittedName>
</protein>
<dbReference type="EMBL" id="BAABHC010000005">
    <property type="protein sequence ID" value="GAA4429514.1"/>
    <property type="molecule type" value="Genomic_DNA"/>
</dbReference>
<keyword evidence="2" id="KW-1185">Reference proteome</keyword>
<dbReference type="Proteomes" id="UP001500552">
    <property type="component" value="Unassembled WGS sequence"/>
</dbReference>
<comment type="caution">
    <text evidence="1">The sequence shown here is derived from an EMBL/GenBank/DDBJ whole genome shotgun (WGS) entry which is preliminary data.</text>
</comment>
<reference evidence="2" key="1">
    <citation type="journal article" date="2019" name="Int. J. Syst. Evol. Microbiol.">
        <title>The Global Catalogue of Microorganisms (GCM) 10K type strain sequencing project: providing services to taxonomists for standard genome sequencing and annotation.</title>
        <authorList>
            <consortium name="The Broad Institute Genomics Platform"/>
            <consortium name="The Broad Institute Genome Sequencing Center for Infectious Disease"/>
            <person name="Wu L."/>
            <person name="Ma J."/>
        </authorList>
    </citation>
    <scope>NUCLEOTIDE SEQUENCE [LARGE SCALE GENOMIC DNA]</scope>
    <source>
        <strain evidence="2">JCM 17926</strain>
    </source>
</reference>
<sequence>MLGREDMMDPEAQQDMMDIRQLLMQHEKISRRVENLENGVKTRTVSDGPQIAAAIRTHVRQMNDRMKENKPIRQMEPVFRELLRMPIKLSFK</sequence>